<evidence type="ECO:0000256" key="1">
    <source>
        <dbReference type="ARBA" id="ARBA00006484"/>
    </source>
</evidence>
<sequence length="236" mass="24723">MRISGKHIVVTGAASPLGAALVHRFAREGARAVVAADFDLAGARAVAAAAGPVVTAHRFDAGHESEVLALINGAVRRNGDIDVYCANPGLAGPPGGAEVGDDIWDTLWRAHVLSPVWAARELVPRMRLTGGYLVLAASAAGLLTQPSALVHTVVQHAAVALAEWLNLNHAKDNLHVSCVCPASPADPGLIAEAVVAGMADERLLILPHPEVQDHLMRRASDHETWLNHIRDLVGTA</sequence>
<dbReference type="PANTHER" id="PTHR43669">
    <property type="entry name" value="5-KETO-D-GLUCONATE 5-REDUCTASE"/>
    <property type="match status" value="1"/>
</dbReference>
<dbReference type="InterPro" id="IPR036291">
    <property type="entry name" value="NAD(P)-bd_dom_sf"/>
</dbReference>
<dbReference type="GO" id="GO:0016491">
    <property type="term" value="F:oxidoreductase activity"/>
    <property type="evidence" value="ECO:0007669"/>
    <property type="project" value="UniProtKB-KW"/>
</dbReference>
<dbReference type="CDD" id="cd05233">
    <property type="entry name" value="SDR_c"/>
    <property type="match status" value="1"/>
</dbReference>
<dbReference type="AlphaFoldDB" id="A0A7W7CFQ7"/>
<dbReference type="PRINTS" id="PR00081">
    <property type="entry name" value="GDHRDH"/>
</dbReference>
<name>A0A7W7CFQ7_9PSEU</name>
<protein>
    <submittedName>
        <fullName evidence="3">NAD(P)-dependent dehydrogenase (Short-subunit alcohol dehydrogenase family)</fullName>
    </submittedName>
</protein>
<keyword evidence="4" id="KW-1185">Reference proteome</keyword>
<dbReference type="Pfam" id="PF00106">
    <property type="entry name" value="adh_short"/>
    <property type="match status" value="1"/>
</dbReference>
<gene>
    <name evidence="3" type="ORF">HNR67_005051</name>
</gene>
<dbReference type="Gene3D" id="3.40.50.720">
    <property type="entry name" value="NAD(P)-binding Rossmann-like Domain"/>
    <property type="match status" value="1"/>
</dbReference>
<dbReference type="PANTHER" id="PTHR43669:SF3">
    <property type="entry name" value="ALCOHOL DEHYDROGENASE, PUTATIVE (AFU_ORTHOLOGUE AFUA_3G03445)-RELATED"/>
    <property type="match status" value="1"/>
</dbReference>
<dbReference type="Proteomes" id="UP000533598">
    <property type="component" value="Unassembled WGS sequence"/>
</dbReference>
<comment type="caution">
    <text evidence="3">The sequence shown here is derived from an EMBL/GenBank/DDBJ whole genome shotgun (WGS) entry which is preliminary data.</text>
</comment>
<dbReference type="EMBL" id="JACHMH010000001">
    <property type="protein sequence ID" value="MBB4678933.1"/>
    <property type="molecule type" value="Genomic_DNA"/>
</dbReference>
<evidence type="ECO:0000256" key="2">
    <source>
        <dbReference type="ARBA" id="ARBA00023002"/>
    </source>
</evidence>
<proteinExistence type="inferred from homology"/>
<organism evidence="3 4">
    <name type="scientific">Crossiella cryophila</name>
    <dbReference type="NCBI Taxonomy" id="43355"/>
    <lineage>
        <taxon>Bacteria</taxon>
        <taxon>Bacillati</taxon>
        <taxon>Actinomycetota</taxon>
        <taxon>Actinomycetes</taxon>
        <taxon>Pseudonocardiales</taxon>
        <taxon>Pseudonocardiaceae</taxon>
        <taxon>Crossiella</taxon>
    </lineage>
</organism>
<reference evidence="3 4" key="1">
    <citation type="submission" date="2020-08" db="EMBL/GenBank/DDBJ databases">
        <title>Sequencing the genomes of 1000 actinobacteria strains.</title>
        <authorList>
            <person name="Klenk H.-P."/>
        </authorList>
    </citation>
    <scope>NUCLEOTIDE SEQUENCE [LARGE SCALE GENOMIC DNA]</scope>
    <source>
        <strain evidence="3 4">DSM 44230</strain>
    </source>
</reference>
<evidence type="ECO:0000313" key="4">
    <source>
        <dbReference type="Proteomes" id="UP000533598"/>
    </source>
</evidence>
<dbReference type="SUPFAM" id="SSF51735">
    <property type="entry name" value="NAD(P)-binding Rossmann-fold domains"/>
    <property type="match status" value="1"/>
</dbReference>
<dbReference type="InterPro" id="IPR002347">
    <property type="entry name" value="SDR_fam"/>
</dbReference>
<comment type="similarity">
    <text evidence="1">Belongs to the short-chain dehydrogenases/reductases (SDR) family.</text>
</comment>
<dbReference type="RefSeq" id="WP_185004737.1">
    <property type="nucleotide sequence ID" value="NZ_BAAAUI010000069.1"/>
</dbReference>
<keyword evidence="2" id="KW-0560">Oxidoreductase</keyword>
<accession>A0A7W7CFQ7</accession>
<evidence type="ECO:0000313" key="3">
    <source>
        <dbReference type="EMBL" id="MBB4678933.1"/>
    </source>
</evidence>